<reference evidence="2" key="1">
    <citation type="journal article" date="2013" name="Genome Announc.">
        <title>Draft genome sequence of the ascomycete Phaeoacremonium aleophilum strain UCR-PA7, a causal agent of the esca disease complex in grapevines.</title>
        <authorList>
            <person name="Blanco-Ulate B."/>
            <person name="Rolshausen P."/>
            <person name="Cantu D."/>
        </authorList>
    </citation>
    <scope>NUCLEOTIDE SEQUENCE [LARGE SCALE GENOMIC DNA]</scope>
    <source>
        <strain evidence="2">UCR-PA7</strain>
    </source>
</reference>
<dbReference type="Proteomes" id="UP000014074">
    <property type="component" value="Unassembled WGS sequence"/>
</dbReference>
<accession>R8BY15</accession>
<proteinExistence type="predicted"/>
<dbReference type="HOGENOM" id="CLU_1526219_0_0_1"/>
<dbReference type="EMBL" id="KB932793">
    <property type="protein sequence ID" value="EOO04174.1"/>
    <property type="molecule type" value="Genomic_DNA"/>
</dbReference>
<evidence type="ECO:0000313" key="1">
    <source>
        <dbReference type="EMBL" id="EOO04174.1"/>
    </source>
</evidence>
<dbReference type="GeneID" id="19322975"/>
<name>R8BY15_PHAM7</name>
<gene>
    <name evidence="1" type="ORF">UCRPA7_270</name>
</gene>
<keyword evidence="2" id="KW-1185">Reference proteome</keyword>
<protein>
    <submittedName>
        <fullName evidence="1">Putative prolyl oligopeptidase protein</fullName>
    </submittedName>
</protein>
<evidence type="ECO:0000313" key="2">
    <source>
        <dbReference type="Proteomes" id="UP000014074"/>
    </source>
</evidence>
<dbReference type="eggNOG" id="KOG2100">
    <property type="taxonomic scope" value="Eukaryota"/>
</dbReference>
<dbReference type="AlphaFoldDB" id="R8BY15"/>
<organism evidence="1 2">
    <name type="scientific">Phaeoacremonium minimum (strain UCR-PA7)</name>
    <name type="common">Esca disease fungus</name>
    <name type="synonym">Togninia minima</name>
    <dbReference type="NCBI Taxonomy" id="1286976"/>
    <lineage>
        <taxon>Eukaryota</taxon>
        <taxon>Fungi</taxon>
        <taxon>Dikarya</taxon>
        <taxon>Ascomycota</taxon>
        <taxon>Pezizomycotina</taxon>
        <taxon>Sordariomycetes</taxon>
        <taxon>Sordariomycetidae</taxon>
        <taxon>Togniniales</taxon>
        <taxon>Togniniaceae</taxon>
        <taxon>Phaeoacremonium</taxon>
    </lineage>
</organism>
<sequence>MLIAPKFTPEVLIEAPRRGAAIPNYNGTLALYTVSTHTIGKGTLKEVRVMNIETGDSAQISDSSEVREANWLGDNSNTIIYLKSAEKGVTLVMVANADDPSKEAYIVEEIPAPVSQLKVKELEDGSIAFAIVGLVDSDGNLFNEKTVETKSTVRVYDTYQARFVSLPSAIVLHSFL</sequence>
<dbReference type="RefSeq" id="XP_007911058.1">
    <property type="nucleotide sequence ID" value="XM_007912867.1"/>
</dbReference>
<dbReference type="OrthoDB" id="5221598at2759"/>
<dbReference type="KEGG" id="tmn:UCRPA7_270"/>